<keyword evidence="3" id="KW-1185">Reference proteome</keyword>
<reference evidence="1" key="2">
    <citation type="submission" date="2019-06" db="EMBL/GenBank/DDBJ databases">
        <title>Genomics analysis of Aphanomyces spp. identifies a new class of oomycete effector associated with host adaptation.</title>
        <authorList>
            <person name="Gaulin E."/>
        </authorList>
    </citation>
    <scope>NUCLEOTIDE SEQUENCE</scope>
    <source>
        <strain evidence="1">CBS 578.67</strain>
    </source>
</reference>
<dbReference type="EMBL" id="CAADRA010005350">
    <property type="protein sequence ID" value="VFT88849.1"/>
    <property type="molecule type" value="Genomic_DNA"/>
</dbReference>
<gene>
    <name evidence="2" type="primary">Aste57867_11994</name>
    <name evidence="1" type="ORF">As57867_011949</name>
    <name evidence="2" type="ORF">ASTE57867_11994</name>
</gene>
<dbReference type="AlphaFoldDB" id="A0A485KUU9"/>
<accession>A0A485KUU9</accession>
<sequence length="112" mass="12849">MSKRIVTDLESTRADFAREFHDKYGGVSDNCVFNVDKTGIQFDMPPRYIWAKRGGNNKLTKGEKHSYRMTAVLTIRRDGHKLPIMFVIKGEPGGRIDKNEFKTYPSGNFYAI</sequence>
<protein>
    <submittedName>
        <fullName evidence="2">Aste57867_11994 protein</fullName>
    </submittedName>
</protein>
<evidence type="ECO:0000313" key="2">
    <source>
        <dbReference type="EMBL" id="VFT88849.1"/>
    </source>
</evidence>
<reference evidence="2 3" key="1">
    <citation type="submission" date="2019-03" db="EMBL/GenBank/DDBJ databases">
        <authorList>
            <person name="Gaulin E."/>
            <person name="Dumas B."/>
        </authorList>
    </citation>
    <scope>NUCLEOTIDE SEQUENCE [LARGE SCALE GENOMIC DNA]</scope>
    <source>
        <strain evidence="2">CBS 568.67</strain>
    </source>
</reference>
<name>A0A485KUU9_9STRA</name>
<dbReference type="OrthoDB" id="129077at2759"/>
<evidence type="ECO:0000313" key="1">
    <source>
        <dbReference type="EMBL" id="KAF0697311.1"/>
    </source>
</evidence>
<evidence type="ECO:0000313" key="3">
    <source>
        <dbReference type="Proteomes" id="UP000332933"/>
    </source>
</evidence>
<organism evidence="2 3">
    <name type="scientific">Aphanomyces stellatus</name>
    <dbReference type="NCBI Taxonomy" id="120398"/>
    <lineage>
        <taxon>Eukaryota</taxon>
        <taxon>Sar</taxon>
        <taxon>Stramenopiles</taxon>
        <taxon>Oomycota</taxon>
        <taxon>Saprolegniomycetes</taxon>
        <taxon>Saprolegniales</taxon>
        <taxon>Verrucalvaceae</taxon>
        <taxon>Aphanomyces</taxon>
    </lineage>
</organism>
<proteinExistence type="predicted"/>
<dbReference type="Proteomes" id="UP000332933">
    <property type="component" value="Unassembled WGS sequence"/>
</dbReference>
<dbReference type="EMBL" id="VJMH01005329">
    <property type="protein sequence ID" value="KAF0697311.1"/>
    <property type="molecule type" value="Genomic_DNA"/>
</dbReference>